<dbReference type="Gene3D" id="3.20.20.150">
    <property type="entry name" value="Divalent-metal-dependent TIM barrel enzymes"/>
    <property type="match status" value="1"/>
</dbReference>
<protein>
    <submittedName>
        <fullName evidence="1">Sugar phosphate isomerase/epimerase</fullName>
    </submittedName>
</protein>
<dbReference type="EMBL" id="JACHVA010000018">
    <property type="protein sequence ID" value="MBC2600408.1"/>
    <property type="molecule type" value="Genomic_DNA"/>
</dbReference>
<dbReference type="AlphaFoldDB" id="A0A7X1E2Z4"/>
<sequence>MKLLFTKSKWEMWDDPLEDFLQRAAADGFEAVEIYLPAQPESASEIAARVSDHGLLLVAQIITEGETPEDHLRSLQERFAKAEESEPLLINSHTGCDVFGFAENCRIYREACRLSEESGILFTQETHRGRPTGSGPMTRDLLREIPELRLNADFSHWFCVHESDLRNQSETVELAIRHSSHIHARVGFSEGPQVPDPLAPEYRDWTDLHLDLWKRILDVRKKAGASFLTITPEFGPPPYMPVEPFTGRPLADAWDVNVRFRDYLKPILTSNENPVGTLS</sequence>
<accession>A0A7X1E2Z4</accession>
<dbReference type="GO" id="GO:0016853">
    <property type="term" value="F:isomerase activity"/>
    <property type="evidence" value="ECO:0007669"/>
    <property type="project" value="UniProtKB-KW"/>
</dbReference>
<dbReference type="SUPFAM" id="SSF51658">
    <property type="entry name" value="Xylose isomerase-like"/>
    <property type="match status" value="1"/>
</dbReference>
<keyword evidence="1" id="KW-0413">Isomerase</keyword>
<dbReference type="Proteomes" id="UP000525652">
    <property type="component" value="Unassembled WGS sequence"/>
</dbReference>
<dbReference type="RefSeq" id="WP_185691158.1">
    <property type="nucleotide sequence ID" value="NZ_JACHVA010000018.1"/>
</dbReference>
<dbReference type="InterPro" id="IPR036237">
    <property type="entry name" value="Xyl_isomerase-like_sf"/>
</dbReference>
<evidence type="ECO:0000313" key="1">
    <source>
        <dbReference type="EMBL" id="MBC2600408.1"/>
    </source>
</evidence>
<name>A0A7X1E2Z4_9BACT</name>
<gene>
    <name evidence="1" type="ORF">H5P30_01290</name>
</gene>
<comment type="caution">
    <text evidence="1">The sequence shown here is derived from an EMBL/GenBank/DDBJ whole genome shotgun (WGS) entry which is preliminary data.</text>
</comment>
<evidence type="ECO:0000313" key="2">
    <source>
        <dbReference type="Proteomes" id="UP000525652"/>
    </source>
</evidence>
<proteinExistence type="predicted"/>
<keyword evidence="2" id="KW-1185">Reference proteome</keyword>
<reference evidence="1 2" key="1">
    <citation type="submission" date="2020-07" db="EMBL/GenBank/DDBJ databases">
        <authorList>
            <person name="Feng X."/>
        </authorList>
    </citation>
    <scope>NUCLEOTIDE SEQUENCE [LARGE SCALE GENOMIC DNA]</scope>
    <source>
        <strain evidence="1 2">JCM14086</strain>
    </source>
</reference>
<organism evidence="1 2">
    <name type="scientific">Puniceicoccus vermicola</name>
    <dbReference type="NCBI Taxonomy" id="388746"/>
    <lineage>
        <taxon>Bacteria</taxon>
        <taxon>Pseudomonadati</taxon>
        <taxon>Verrucomicrobiota</taxon>
        <taxon>Opitutia</taxon>
        <taxon>Puniceicoccales</taxon>
        <taxon>Puniceicoccaceae</taxon>
        <taxon>Puniceicoccus</taxon>
    </lineage>
</organism>